<sequence length="157" mass="17242">MANSLTITLTELKTLGSSEVHCGYVAMDDFNEAVCRVSTSWESFKAEFPTLEALLSHVLGEDVFSGLNASYTVNGLSIELDESQDEDQSLSYISVEGAEFIYGDESITPSPPVEQVAVDTLRGLLTEALDFTVGDLDYDNFELLKDRAAPYLPGWNR</sequence>
<name>A0ABS2BYB8_9PSED</name>
<accession>A0ABS2BYB8</accession>
<proteinExistence type="predicted"/>
<dbReference type="EMBL" id="JACOPV010000008">
    <property type="protein sequence ID" value="MBM5458612.1"/>
    <property type="molecule type" value="Genomic_DNA"/>
</dbReference>
<evidence type="ECO:0000313" key="1">
    <source>
        <dbReference type="EMBL" id="MBM5458612.1"/>
    </source>
</evidence>
<dbReference type="RefSeq" id="WP_203584552.1">
    <property type="nucleotide sequence ID" value="NZ_JACOPV010000008.1"/>
</dbReference>
<dbReference type="Proteomes" id="UP000745663">
    <property type="component" value="Unassembled WGS sequence"/>
</dbReference>
<keyword evidence="2" id="KW-1185">Reference proteome</keyword>
<evidence type="ECO:0000313" key="2">
    <source>
        <dbReference type="Proteomes" id="UP000745663"/>
    </source>
</evidence>
<protein>
    <submittedName>
        <fullName evidence="1">Uncharacterized protein</fullName>
    </submittedName>
</protein>
<organism evidence="1 2">
    <name type="scientific">Pseudomonas arcuscaelestis</name>
    <dbReference type="NCBI Taxonomy" id="2710591"/>
    <lineage>
        <taxon>Bacteria</taxon>
        <taxon>Pseudomonadati</taxon>
        <taxon>Pseudomonadota</taxon>
        <taxon>Gammaproteobacteria</taxon>
        <taxon>Pseudomonadales</taxon>
        <taxon>Pseudomonadaceae</taxon>
        <taxon>Pseudomonas</taxon>
    </lineage>
</organism>
<reference evidence="1 2" key="1">
    <citation type="submission" date="2020-08" db="EMBL/GenBank/DDBJ databases">
        <title>Description of novel Pseudomonas species.</title>
        <authorList>
            <person name="Duman M."/>
            <person name="Mulet M."/>
            <person name="Altun S."/>
            <person name="Saticioglu I.B."/>
            <person name="Lalucat J."/>
            <person name="Garcia-Valdes E."/>
        </authorList>
    </citation>
    <scope>NUCLEOTIDE SEQUENCE [LARGE SCALE GENOMIC DNA]</scope>
    <source>
        <strain evidence="1 2">P66</strain>
    </source>
</reference>
<gene>
    <name evidence="1" type="ORF">H8F21_13665</name>
</gene>
<comment type="caution">
    <text evidence="1">The sequence shown here is derived from an EMBL/GenBank/DDBJ whole genome shotgun (WGS) entry which is preliminary data.</text>
</comment>